<name>A0A517XKV1_9BACT</name>
<reference evidence="2 3" key="1">
    <citation type="submission" date="2019-02" db="EMBL/GenBank/DDBJ databases">
        <title>Deep-cultivation of Planctomycetes and their phenomic and genomic characterization uncovers novel biology.</title>
        <authorList>
            <person name="Wiegand S."/>
            <person name="Jogler M."/>
            <person name="Boedeker C."/>
            <person name="Pinto D."/>
            <person name="Vollmers J."/>
            <person name="Rivas-Marin E."/>
            <person name="Kohn T."/>
            <person name="Peeters S.H."/>
            <person name="Heuer A."/>
            <person name="Rast P."/>
            <person name="Oberbeckmann S."/>
            <person name="Bunk B."/>
            <person name="Jeske O."/>
            <person name="Meyerdierks A."/>
            <person name="Storesund J.E."/>
            <person name="Kallscheuer N."/>
            <person name="Luecker S."/>
            <person name="Lage O.M."/>
            <person name="Pohl T."/>
            <person name="Merkel B.J."/>
            <person name="Hornburger P."/>
            <person name="Mueller R.-W."/>
            <person name="Bruemmer F."/>
            <person name="Labrenz M."/>
            <person name="Spormann A.M."/>
            <person name="Op den Camp H."/>
            <person name="Overmann J."/>
            <person name="Amann R."/>
            <person name="Jetten M.S.M."/>
            <person name="Mascher T."/>
            <person name="Medema M.H."/>
            <person name="Devos D.P."/>
            <person name="Kaster A.-K."/>
            <person name="Ovreas L."/>
            <person name="Rohde M."/>
            <person name="Galperin M.Y."/>
            <person name="Jogler C."/>
        </authorList>
    </citation>
    <scope>NUCLEOTIDE SEQUENCE [LARGE SCALE GENOMIC DNA]</scope>
    <source>
        <strain evidence="2 3">ETA_A1</strain>
    </source>
</reference>
<feature type="chain" id="PRO_5021964118" evidence="1">
    <location>
        <begin position="17"/>
        <end position="171"/>
    </location>
</feature>
<evidence type="ECO:0000313" key="3">
    <source>
        <dbReference type="Proteomes" id="UP000319576"/>
    </source>
</evidence>
<keyword evidence="3" id="KW-1185">Reference proteome</keyword>
<dbReference type="OrthoDB" id="282011at2"/>
<evidence type="ECO:0000256" key="1">
    <source>
        <dbReference type="SAM" id="SignalP"/>
    </source>
</evidence>
<evidence type="ECO:0000313" key="2">
    <source>
        <dbReference type="EMBL" id="QDU18137.1"/>
    </source>
</evidence>
<proteinExistence type="predicted"/>
<protein>
    <submittedName>
        <fullName evidence="2">Uncharacterized protein</fullName>
    </submittedName>
</protein>
<organism evidence="2 3">
    <name type="scientific">Urbifossiella limnaea</name>
    <dbReference type="NCBI Taxonomy" id="2528023"/>
    <lineage>
        <taxon>Bacteria</taxon>
        <taxon>Pseudomonadati</taxon>
        <taxon>Planctomycetota</taxon>
        <taxon>Planctomycetia</taxon>
        <taxon>Gemmatales</taxon>
        <taxon>Gemmataceae</taxon>
        <taxon>Urbifossiella</taxon>
    </lineage>
</organism>
<dbReference type="RefSeq" id="WP_145233205.1">
    <property type="nucleotide sequence ID" value="NZ_CP036273.1"/>
</dbReference>
<dbReference type="AlphaFoldDB" id="A0A517XKV1"/>
<keyword evidence="1" id="KW-0732">Signal</keyword>
<sequence precursor="true">MPTRMFVLSAALLAVAAQQPALEFQAFASAAGRYKVIFPGAVKTETTEVKTPSGPRTLTFDSVTLDNDVRFMVTYIDPPDDVAKLPAGPRLDKVRDAAKGTDGKVVLDKEIVVGGEKHPGRDVLIEKPLYAVRNRVVIAGPRLYQVLVQGPKAFVTGRDADRFLDAFEVTK</sequence>
<dbReference type="Proteomes" id="UP000319576">
    <property type="component" value="Chromosome"/>
</dbReference>
<gene>
    <name evidence="2" type="ORF">ETAA1_00200</name>
</gene>
<dbReference type="EMBL" id="CP036273">
    <property type="protein sequence ID" value="QDU18137.1"/>
    <property type="molecule type" value="Genomic_DNA"/>
</dbReference>
<feature type="signal peptide" evidence="1">
    <location>
        <begin position="1"/>
        <end position="16"/>
    </location>
</feature>
<accession>A0A517XKV1</accession>
<dbReference type="KEGG" id="uli:ETAA1_00200"/>